<dbReference type="GO" id="GO:0009398">
    <property type="term" value="P:FMN biosynthetic process"/>
    <property type="evidence" value="ECO:0007669"/>
    <property type="project" value="UniProtKB-UniRule"/>
</dbReference>
<comment type="caution">
    <text evidence="17">The sequence shown here is derived from an EMBL/GenBank/DDBJ whole genome shotgun (WGS) entry which is preliminary data.</text>
</comment>
<keyword evidence="5 15" id="KW-0288">FMN</keyword>
<dbReference type="PANTHER" id="PTHR22749">
    <property type="entry name" value="RIBOFLAVIN KINASE/FMN ADENYLYLTRANSFERASE"/>
    <property type="match status" value="1"/>
</dbReference>
<dbReference type="SUPFAM" id="SSF52374">
    <property type="entry name" value="Nucleotidylyl transferase"/>
    <property type="match status" value="1"/>
</dbReference>
<dbReference type="SMART" id="SM00904">
    <property type="entry name" value="Flavokinase"/>
    <property type="match status" value="1"/>
</dbReference>
<organism evidence="17 18">
    <name type="scientific">Candidatus Cryptobacteroides intestinavium</name>
    <dbReference type="NCBI Taxonomy" id="2840766"/>
    <lineage>
        <taxon>Bacteria</taxon>
        <taxon>Pseudomonadati</taxon>
        <taxon>Bacteroidota</taxon>
        <taxon>Bacteroidia</taxon>
        <taxon>Bacteroidales</taxon>
        <taxon>Candidatus Cryptobacteroides</taxon>
    </lineage>
</organism>
<comment type="function">
    <text evidence="1">Catalyzes the phosphorylation of riboflavin to FMN followed by the adenylation of FMN to FAD.</text>
</comment>
<evidence type="ECO:0000256" key="15">
    <source>
        <dbReference type="PIRNR" id="PIRNR004491"/>
    </source>
</evidence>
<dbReference type="GO" id="GO:0008531">
    <property type="term" value="F:riboflavin kinase activity"/>
    <property type="evidence" value="ECO:0007669"/>
    <property type="project" value="UniProtKB-UniRule"/>
</dbReference>
<dbReference type="GO" id="GO:0005524">
    <property type="term" value="F:ATP binding"/>
    <property type="evidence" value="ECO:0007669"/>
    <property type="project" value="UniProtKB-UniRule"/>
</dbReference>
<evidence type="ECO:0000313" key="17">
    <source>
        <dbReference type="EMBL" id="MBO8452969.1"/>
    </source>
</evidence>
<keyword evidence="7 15" id="KW-0548">Nucleotidyltransferase</keyword>
<reference evidence="17" key="2">
    <citation type="journal article" date="2021" name="PeerJ">
        <title>Extensive microbial diversity within the chicken gut microbiome revealed by metagenomics and culture.</title>
        <authorList>
            <person name="Gilroy R."/>
            <person name="Ravi A."/>
            <person name="Getino M."/>
            <person name="Pursley I."/>
            <person name="Horton D.L."/>
            <person name="Alikhan N.F."/>
            <person name="Baker D."/>
            <person name="Gharbi K."/>
            <person name="Hall N."/>
            <person name="Watson M."/>
            <person name="Adriaenssens E.M."/>
            <person name="Foster-Nyarko E."/>
            <person name="Jarju S."/>
            <person name="Secka A."/>
            <person name="Antonio M."/>
            <person name="Oren A."/>
            <person name="Chaudhuri R.R."/>
            <person name="La Ragione R."/>
            <person name="Hildebrand F."/>
            <person name="Pallen M.J."/>
        </authorList>
    </citation>
    <scope>NUCLEOTIDE SEQUENCE</scope>
    <source>
        <strain evidence="17">B1-20833</strain>
    </source>
</reference>
<dbReference type="EC" id="2.7.7.2" evidence="15"/>
<evidence type="ECO:0000256" key="10">
    <source>
        <dbReference type="ARBA" id="ARBA00022827"/>
    </source>
</evidence>
<evidence type="ECO:0000256" key="3">
    <source>
        <dbReference type="ARBA" id="ARBA00005201"/>
    </source>
</evidence>
<dbReference type="InterPro" id="IPR002606">
    <property type="entry name" value="Riboflavin_kinase_bac"/>
</dbReference>
<dbReference type="Gene3D" id="2.40.30.30">
    <property type="entry name" value="Riboflavin kinase-like"/>
    <property type="match status" value="1"/>
</dbReference>
<evidence type="ECO:0000259" key="16">
    <source>
        <dbReference type="SMART" id="SM00904"/>
    </source>
</evidence>
<dbReference type="InterPro" id="IPR015865">
    <property type="entry name" value="Riboflavin_kinase_bac/euk"/>
</dbReference>
<keyword evidence="11 15" id="KW-0067">ATP-binding</keyword>
<keyword evidence="6 15" id="KW-0808">Transferase</keyword>
<evidence type="ECO:0000256" key="2">
    <source>
        <dbReference type="ARBA" id="ARBA00004726"/>
    </source>
</evidence>
<keyword evidence="8 15" id="KW-0547">Nucleotide-binding</keyword>
<dbReference type="Pfam" id="PF01687">
    <property type="entry name" value="Flavokinase"/>
    <property type="match status" value="1"/>
</dbReference>
<dbReference type="SUPFAM" id="SSF82114">
    <property type="entry name" value="Riboflavin kinase-like"/>
    <property type="match status" value="1"/>
</dbReference>
<dbReference type="InterPro" id="IPR014729">
    <property type="entry name" value="Rossmann-like_a/b/a_fold"/>
</dbReference>
<evidence type="ECO:0000256" key="14">
    <source>
        <dbReference type="ARBA" id="ARBA00049494"/>
    </source>
</evidence>
<dbReference type="GO" id="GO:0006747">
    <property type="term" value="P:FAD biosynthetic process"/>
    <property type="evidence" value="ECO:0007669"/>
    <property type="project" value="UniProtKB-UniRule"/>
</dbReference>
<dbReference type="PIRSF" id="PIRSF004491">
    <property type="entry name" value="FAD_Synth"/>
    <property type="match status" value="1"/>
</dbReference>
<evidence type="ECO:0000256" key="4">
    <source>
        <dbReference type="ARBA" id="ARBA00022630"/>
    </source>
</evidence>
<dbReference type="Proteomes" id="UP000823661">
    <property type="component" value="Unassembled WGS sequence"/>
</dbReference>
<comment type="similarity">
    <text evidence="15">Belongs to the ribF family.</text>
</comment>
<evidence type="ECO:0000256" key="7">
    <source>
        <dbReference type="ARBA" id="ARBA00022695"/>
    </source>
</evidence>
<proteinExistence type="inferred from homology"/>
<dbReference type="EMBL" id="JADIMI010000083">
    <property type="protein sequence ID" value="MBO8452969.1"/>
    <property type="molecule type" value="Genomic_DNA"/>
</dbReference>
<keyword evidence="4 15" id="KW-0285">Flavoprotein</keyword>
<comment type="catalytic activity">
    <reaction evidence="14 15">
        <text>FMN + ATP + H(+) = FAD + diphosphate</text>
        <dbReference type="Rhea" id="RHEA:17237"/>
        <dbReference type="ChEBI" id="CHEBI:15378"/>
        <dbReference type="ChEBI" id="CHEBI:30616"/>
        <dbReference type="ChEBI" id="CHEBI:33019"/>
        <dbReference type="ChEBI" id="CHEBI:57692"/>
        <dbReference type="ChEBI" id="CHEBI:58210"/>
        <dbReference type="EC" id="2.7.7.2"/>
    </reaction>
</comment>
<comment type="pathway">
    <text evidence="3 15">Cofactor biosynthesis; FMN biosynthesis; FMN from riboflavin (ATP route): step 1/1.</text>
</comment>
<dbReference type="AlphaFoldDB" id="A0A9D9HIM1"/>
<gene>
    <name evidence="17" type="primary">ribF</name>
    <name evidence="17" type="ORF">IAC06_08850</name>
</gene>
<dbReference type="Gene3D" id="3.40.50.620">
    <property type="entry name" value="HUPs"/>
    <property type="match status" value="1"/>
</dbReference>
<name>A0A9D9HIM1_9BACT</name>
<keyword evidence="12" id="KW-0511">Multifunctional enzyme</keyword>
<dbReference type="InterPro" id="IPR023465">
    <property type="entry name" value="Riboflavin_kinase_dom_sf"/>
</dbReference>
<evidence type="ECO:0000256" key="12">
    <source>
        <dbReference type="ARBA" id="ARBA00023268"/>
    </source>
</evidence>
<dbReference type="Pfam" id="PF06574">
    <property type="entry name" value="FAD_syn"/>
    <property type="match status" value="1"/>
</dbReference>
<feature type="domain" description="Riboflavin kinase" evidence="16">
    <location>
        <begin position="168"/>
        <end position="294"/>
    </location>
</feature>
<dbReference type="PANTHER" id="PTHR22749:SF6">
    <property type="entry name" value="RIBOFLAVIN KINASE"/>
    <property type="match status" value="1"/>
</dbReference>
<accession>A0A9D9HIM1</accession>
<keyword evidence="10 15" id="KW-0274">FAD</keyword>
<keyword evidence="9 15" id="KW-0418">Kinase</keyword>
<dbReference type="GO" id="GO:0009231">
    <property type="term" value="P:riboflavin biosynthetic process"/>
    <property type="evidence" value="ECO:0007669"/>
    <property type="project" value="InterPro"/>
</dbReference>
<dbReference type="EC" id="2.7.1.26" evidence="15"/>
<evidence type="ECO:0000256" key="9">
    <source>
        <dbReference type="ARBA" id="ARBA00022777"/>
    </source>
</evidence>
<evidence type="ECO:0000256" key="5">
    <source>
        <dbReference type="ARBA" id="ARBA00022643"/>
    </source>
</evidence>
<dbReference type="NCBIfam" id="TIGR00083">
    <property type="entry name" value="ribF"/>
    <property type="match status" value="1"/>
</dbReference>
<reference evidence="17" key="1">
    <citation type="submission" date="2020-10" db="EMBL/GenBank/DDBJ databases">
        <authorList>
            <person name="Gilroy R."/>
        </authorList>
    </citation>
    <scope>NUCLEOTIDE SEQUENCE</scope>
    <source>
        <strain evidence="17">B1-20833</strain>
    </source>
</reference>
<evidence type="ECO:0000256" key="13">
    <source>
        <dbReference type="ARBA" id="ARBA00047880"/>
    </source>
</evidence>
<dbReference type="CDD" id="cd02064">
    <property type="entry name" value="FAD_synthetase_N"/>
    <property type="match status" value="1"/>
</dbReference>
<comment type="catalytic activity">
    <reaction evidence="13 15">
        <text>riboflavin + ATP = FMN + ADP + H(+)</text>
        <dbReference type="Rhea" id="RHEA:14357"/>
        <dbReference type="ChEBI" id="CHEBI:15378"/>
        <dbReference type="ChEBI" id="CHEBI:30616"/>
        <dbReference type="ChEBI" id="CHEBI:57986"/>
        <dbReference type="ChEBI" id="CHEBI:58210"/>
        <dbReference type="ChEBI" id="CHEBI:456216"/>
        <dbReference type="EC" id="2.7.1.26"/>
    </reaction>
</comment>
<protein>
    <recommendedName>
        <fullName evidence="15">Riboflavin biosynthesis protein</fullName>
    </recommendedName>
    <domain>
        <recommendedName>
            <fullName evidence="15">Riboflavin kinase</fullName>
            <ecNumber evidence="15">2.7.1.26</ecNumber>
        </recommendedName>
        <alternativeName>
            <fullName evidence="15">Flavokinase</fullName>
        </alternativeName>
    </domain>
    <domain>
        <recommendedName>
            <fullName evidence="15">FMN adenylyltransferase</fullName>
            <ecNumber evidence="15">2.7.7.2</ecNumber>
        </recommendedName>
        <alternativeName>
            <fullName evidence="15">FAD pyrophosphorylase</fullName>
        </alternativeName>
        <alternativeName>
            <fullName evidence="15">FAD synthase</fullName>
        </alternativeName>
    </domain>
</protein>
<evidence type="ECO:0000256" key="11">
    <source>
        <dbReference type="ARBA" id="ARBA00022840"/>
    </source>
</evidence>
<evidence type="ECO:0000256" key="8">
    <source>
        <dbReference type="ARBA" id="ARBA00022741"/>
    </source>
</evidence>
<evidence type="ECO:0000256" key="6">
    <source>
        <dbReference type="ARBA" id="ARBA00022679"/>
    </source>
</evidence>
<dbReference type="InterPro" id="IPR015864">
    <property type="entry name" value="FAD_synthase"/>
</dbReference>
<evidence type="ECO:0000256" key="1">
    <source>
        <dbReference type="ARBA" id="ARBA00002121"/>
    </source>
</evidence>
<dbReference type="InterPro" id="IPR023468">
    <property type="entry name" value="Riboflavin_kinase"/>
</dbReference>
<comment type="pathway">
    <text evidence="2 15">Cofactor biosynthesis; FAD biosynthesis; FAD from FMN: step 1/1.</text>
</comment>
<evidence type="ECO:0000313" key="18">
    <source>
        <dbReference type="Proteomes" id="UP000823661"/>
    </source>
</evidence>
<dbReference type="GO" id="GO:0003919">
    <property type="term" value="F:FMN adenylyltransferase activity"/>
    <property type="evidence" value="ECO:0007669"/>
    <property type="project" value="UniProtKB-UniRule"/>
</dbReference>
<sequence length="299" mass="32981">MVVATGFFDGVHTGHRLVLGRLVETARARGDESLVVTFWPHPRNVLQCDASSLRLLTSLDEKKALIKSLGVDRIEVVEFTKEFSRLTAEEYFRDYVSARFGGTAVVLGYDNRVGSDCSTPEDAATAAAQAGLEVIMADRLNSDTGTAVSSTWIRAMIEAGEVQTAAGMLGYGYSLTGVVVAGERLGKSIGFPTANMELYEPLKLIPENGAYLVRVNTLGRDFYGMCNIGNRPTVREGNARTIETNIFGFDEDIYGLDIRLSFIRRIRKEIRFASLDALKEQLVKDRELCRNLIDTVYGD</sequence>